<sequence length="514" mass="59480">MYLKLFSPFRIYLIFRFLLSLFLLIKKRDSFLFIKPLKPKKLKETIFYLGASFIKLAQVLATRSDFFSKEYLDELKELHDKLPKMSKNDFEEVFKESFKQDSFKKFDNEPIASASIGQVHIAYLNDDTKVAVKLRRKNIEKQVRVDIKILNFFNKLFRPLFSYYTKNSIDAVINEFSSMIKDETNLTIELENLKKFSKIYENSGVLFPKPYEEFCSCSALVMSFMEGFRFDDKNSLIKHNIDFKEIISKLVNFYTQQMLMNGYFHADPHPGNLLINCNGDLVLLDFGMVKNISNDTRVAIIELIDGANKGDFDTFVRANKKLGTISYEAPQSLMVEFSQKMFDIFSNDNLSSESMQKLAFEVLESTRNLPFKLPSDAVYILRVSAIIEGLGTTYIENFNGVKDILPILKDNLPEALGIKTTITEIVLDEIESLPKFLKSLKQMISKSSKGELEVLINKDQLEFIKKDLKEYFGSYLKSLSFVLFGLFLIFYDENLKNIALILVSIGFLRILFIK</sequence>
<protein>
    <submittedName>
        <fullName evidence="4">ABC transporter</fullName>
    </submittedName>
</protein>
<dbReference type="AlphaFoldDB" id="A0A837J652"/>
<evidence type="ECO:0000256" key="1">
    <source>
        <dbReference type="ARBA" id="ARBA00009670"/>
    </source>
</evidence>
<name>A0A837J652_9BACT</name>
<gene>
    <name evidence="4" type="ORF">AF76_05555</name>
</gene>
<dbReference type="InterPro" id="IPR011009">
    <property type="entry name" value="Kinase-like_dom_sf"/>
</dbReference>
<evidence type="ECO:0000256" key="2">
    <source>
        <dbReference type="SAM" id="Phobius"/>
    </source>
</evidence>
<dbReference type="GO" id="GO:0005524">
    <property type="term" value="F:ATP binding"/>
    <property type="evidence" value="ECO:0007669"/>
    <property type="project" value="InterPro"/>
</dbReference>
<comment type="caution">
    <text evidence="4">The sequence shown here is derived from an EMBL/GenBank/DDBJ whole genome shotgun (WGS) entry which is preliminary data.</text>
</comment>
<feature type="transmembrane region" description="Helical" evidence="2">
    <location>
        <begin position="474"/>
        <end position="491"/>
    </location>
</feature>
<accession>A0A837J652</accession>
<dbReference type="SUPFAM" id="SSF56112">
    <property type="entry name" value="Protein kinase-like (PK-like)"/>
    <property type="match status" value="1"/>
</dbReference>
<dbReference type="InterPro" id="IPR050154">
    <property type="entry name" value="UbiB_kinase"/>
</dbReference>
<dbReference type="Pfam" id="PF03109">
    <property type="entry name" value="ABC1"/>
    <property type="match status" value="1"/>
</dbReference>
<dbReference type="Gene3D" id="1.10.510.10">
    <property type="entry name" value="Transferase(Phosphotransferase) domain 1"/>
    <property type="match status" value="1"/>
</dbReference>
<organism evidence="4 5">
    <name type="scientific">Aliarcobacter butzleri L351</name>
    <dbReference type="NCBI Taxonomy" id="1447259"/>
    <lineage>
        <taxon>Bacteria</taxon>
        <taxon>Pseudomonadati</taxon>
        <taxon>Campylobacterota</taxon>
        <taxon>Epsilonproteobacteria</taxon>
        <taxon>Campylobacterales</taxon>
        <taxon>Arcobacteraceae</taxon>
        <taxon>Aliarcobacter</taxon>
    </lineage>
</organism>
<feature type="transmembrane region" description="Helical" evidence="2">
    <location>
        <begin position="497"/>
        <end position="513"/>
    </location>
</feature>
<keyword evidence="2" id="KW-0472">Membrane</keyword>
<dbReference type="GO" id="GO:0004672">
    <property type="term" value="F:protein kinase activity"/>
    <property type="evidence" value="ECO:0007669"/>
    <property type="project" value="InterPro"/>
</dbReference>
<keyword evidence="2" id="KW-1133">Transmembrane helix</keyword>
<feature type="domain" description="Protein kinase" evidence="3">
    <location>
        <begin position="79"/>
        <end position="455"/>
    </location>
</feature>
<dbReference type="Proteomes" id="UP000035526">
    <property type="component" value="Unassembled WGS sequence"/>
</dbReference>
<comment type="similarity">
    <text evidence="1">Belongs to the protein kinase superfamily. ADCK protein kinase family.</text>
</comment>
<dbReference type="InterPro" id="IPR004147">
    <property type="entry name" value="ABC1_dom"/>
</dbReference>
<dbReference type="PROSITE" id="PS50011">
    <property type="entry name" value="PROTEIN_KINASE_DOM"/>
    <property type="match status" value="1"/>
</dbReference>
<dbReference type="PANTHER" id="PTHR10566">
    <property type="entry name" value="CHAPERONE-ACTIVITY OF BC1 COMPLEX CABC1 -RELATED"/>
    <property type="match status" value="1"/>
</dbReference>
<dbReference type="PANTHER" id="PTHR10566:SF113">
    <property type="entry name" value="PROTEIN ACTIVITY OF BC1 COMPLEX KINASE 7, CHLOROPLASTIC"/>
    <property type="match status" value="1"/>
</dbReference>
<proteinExistence type="inferred from homology"/>
<evidence type="ECO:0000313" key="4">
    <source>
        <dbReference type="EMBL" id="KLE01048.1"/>
    </source>
</evidence>
<dbReference type="EMBL" id="JAIS01000077">
    <property type="protein sequence ID" value="KLE01048.1"/>
    <property type="molecule type" value="Genomic_DNA"/>
</dbReference>
<dbReference type="InterPro" id="IPR000719">
    <property type="entry name" value="Prot_kinase_dom"/>
</dbReference>
<evidence type="ECO:0000313" key="5">
    <source>
        <dbReference type="Proteomes" id="UP000035526"/>
    </source>
</evidence>
<evidence type="ECO:0000259" key="3">
    <source>
        <dbReference type="PROSITE" id="PS50011"/>
    </source>
</evidence>
<dbReference type="CDD" id="cd05121">
    <property type="entry name" value="ABC1_ADCK3-like"/>
    <property type="match status" value="1"/>
</dbReference>
<keyword evidence="2" id="KW-0812">Transmembrane</keyword>
<reference evidence="4 5" key="1">
    <citation type="submission" date="2014-01" db="EMBL/GenBank/DDBJ databases">
        <title>Development of a Comparative Genomic Fingerprinting Assay for High Resolution Genotyping of Arcobacter butzleri.</title>
        <authorList>
            <person name="Webb A.L."/>
            <person name="Inglis G.D."/>
            <person name="Kruczkiewicz P."/>
            <person name="Selinger L.B."/>
            <person name="Taboada E.N."/>
        </authorList>
    </citation>
    <scope>NUCLEOTIDE SEQUENCE [LARGE SCALE GENOMIC DNA]</scope>
    <source>
        <strain evidence="4 5">L351</strain>
    </source>
</reference>